<dbReference type="InterPro" id="IPR029058">
    <property type="entry name" value="AB_hydrolase_fold"/>
</dbReference>
<name>A0ABT1G3Z2_9CORY</name>
<dbReference type="PANTHER" id="PTHR34853:SF1">
    <property type="entry name" value="LIPASE 5"/>
    <property type="match status" value="1"/>
</dbReference>
<dbReference type="RefSeq" id="WP_253579567.1">
    <property type="nucleotide sequence ID" value="NZ_JAMFTQ010000022.1"/>
</dbReference>
<evidence type="ECO:0000256" key="1">
    <source>
        <dbReference type="SAM" id="MobiDB-lite"/>
    </source>
</evidence>
<feature type="signal peptide" evidence="2">
    <location>
        <begin position="1"/>
        <end position="33"/>
    </location>
</feature>
<organism evidence="3 4">
    <name type="scientific">Corynebacterium stercoris</name>
    <dbReference type="NCBI Taxonomy" id="2943490"/>
    <lineage>
        <taxon>Bacteria</taxon>
        <taxon>Bacillati</taxon>
        <taxon>Actinomycetota</taxon>
        <taxon>Actinomycetes</taxon>
        <taxon>Mycobacteriales</taxon>
        <taxon>Corynebacteriaceae</taxon>
        <taxon>Corynebacterium</taxon>
    </lineage>
</organism>
<evidence type="ECO:0000313" key="3">
    <source>
        <dbReference type="EMBL" id="MCP1388710.1"/>
    </source>
</evidence>
<dbReference type="PANTHER" id="PTHR34853">
    <property type="match status" value="1"/>
</dbReference>
<protein>
    <submittedName>
        <fullName evidence="3">Lipase family protein</fullName>
    </submittedName>
</protein>
<reference evidence="3" key="1">
    <citation type="submission" date="2022-05" db="EMBL/GenBank/DDBJ databases">
        <title>Corynebacterium sp. TA-R-1 sp. nov., isolated from human feces.</title>
        <authorList>
            <person name="Shamsuzzaman M."/>
            <person name="Dahal R.H."/>
        </authorList>
    </citation>
    <scope>NUCLEOTIDE SEQUENCE</scope>
    <source>
        <strain evidence="3">TA-R-1</strain>
    </source>
</reference>
<dbReference type="Pfam" id="PF03583">
    <property type="entry name" value="LIP"/>
    <property type="match status" value="1"/>
</dbReference>
<gene>
    <name evidence="3" type="ORF">M5J20_11040</name>
</gene>
<dbReference type="Gene3D" id="3.40.50.1820">
    <property type="entry name" value="alpha/beta hydrolase"/>
    <property type="match status" value="2"/>
</dbReference>
<evidence type="ECO:0000313" key="4">
    <source>
        <dbReference type="Proteomes" id="UP001204000"/>
    </source>
</evidence>
<feature type="region of interest" description="Disordered" evidence="1">
    <location>
        <begin position="65"/>
        <end position="91"/>
    </location>
</feature>
<keyword evidence="2" id="KW-0732">Signal</keyword>
<feature type="chain" id="PRO_5045956345" evidence="2">
    <location>
        <begin position="34"/>
        <end position="523"/>
    </location>
</feature>
<accession>A0ABT1G3Z2</accession>
<comment type="caution">
    <text evidence="3">The sequence shown here is derived from an EMBL/GenBank/DDBJ whole genome shotgun (WGS) entry which is preliminary data.</text>
</comment>
<proteinExistence type="predicted"/>
<sequence length="523" mass="54428">MPLPRFARSTRTTIAATTTAALLLSTAPAPATALEPDASSEALSSLASFGFSILGALATSGARLADTSSKRPGPAQATEPGQLGDKTKVPGAPRIHRISYSTTKENGQVVSTTGAIYDTPNAKGLIALAPGTRGMGNQCAPSAPAGMFLSITDGSVNVNYETPVVRELNKAGYRVVVIDYIGLGSEGTHTYLNRVEQAHALIDAARATAKPNEKIGFWGYSQGGGAAAAAAELVNDYAPELNVVGTFAGAPPADPIAVLEQAPEGITDVVASFAAVSFASTYPEFDEALSAALTDEGKEVLAGLGQACILDGQRALPKPFAAYTTDGRTLAQIARADDRIMRYLDHNKLGTVAPTSPIMVLTNPDDDLVPEPQATQLARDYCALDAPVEYRSVIVPGTATMPLYTKADLSSALIVNNTPTAGHATPLVLETKNAAKWMDERFAGEPFDQKCPGETGTVVLNPDDDPTDVEVHLNQVEIAAIVLGTLTAITGLALGGAYQAFTTGLLDPFLDPQIKAWLTAVLP</sequence>
<dbReference type="InterPro" id="IPR005152">
    <property type="entry name" value="Lipase_secreted"/>
</dbReference>
<dbReference type="EMBL" id="JAMFTQ010000022">
    <property type="protein sequence ID" value="MCP1388710.1"/>
    <property type="molecule type" value="Genomic_DNA"/>
</dbReference>
<evidence type="ECO:0000256" key="2">
    <source>
        <dbReference type="SAM" id="SignalP"/>
    </source>
</evidence>
<dbReference type="Proteomes" id="UP001204000">
    <property type="component" value="Unassembled WGS sequence"/>
</dbReference>
<dbReference type="SUPFAM" id="SSF53474">
    <property type="entry name" value="alpha/beta-Hydrolases"/>
    <property type="match status" value="1"/>
</dbReference>
<keyword evidence="4" id="KW-1185">Reference proteome</keyword>